<keyword evidence="2 5" id="KW-0812">Transmembrane</keyword>
<reference evidence="7" key="1">
    <citation type="submission" date="2022-08" db="EMBL/GenBank/DDBJ databases">
        <title>Novel Bdellovibrio Species Isolated from Svalbard: Designation Bdellovibrio svalbardensis.</title>
        <authorList>
            <person name="Mitchell R.J."/>
            <person name="Choi S.Y."/>
        </authorList>
    </citation>
    <scope>NUCLEOTIDE SEQUENCE</scope>
    <source>
        <strain evidence="7">PAP01</strain>
    </source>
</reference>
<gene>
    <name evidence="7" type="ORF">NWE73_14145</name>
</gene>
<dbReference type="InterPro" id="IPR010652">
    <property type="entry name" value="DUF1232"/>
</dbReference>
<dbReference type="Pfam" id="PF06803">
    <property type="entry name" value="DUF1232"/>
    <property type="match status" value="1"/>
</dbReference>
<keyword evidence="3 5" id="KW-1133">Transmembrane helix</keyword>
<feature type="domain" description="DUF1232" evidence="6">
    <location>
        <begin position="162"/>
        <end position="195"/>
    </location>
</feature>
<dbReference type="Proteomes" id="UP001152321">
    <property type="component" value="Unassembled WGS sequence"/>
</dbReference>
<sequence>MKVHQISKLIKDTGLSPEKLAIYFQVSNMTLRRWLKKPITYKVPTQYETNLHQGILSLVKDGLLPKENEIVLESYDFMQSLSTKNSFMMMDLTVEQFEKNVQDEEGTVDLCLKLGQKDESLSYIQQNEEKLKEYETKSSGIGEKVSTLWKVLKGSDVQRTNKYVAIGALFYLLFPFDFIPDAIPAVGFLDDLAVLGVAVDYYIKLKPFKG</sequence>
<proteinExistence type="predicted"/>
<keyword evidence="4 5" id="KW-0472">Membrane</keyword>
<evidence type="ECO:0000256" key="4">
    <source>
        <dbReference type="ARBA" id="ARBA00023136"/>
    </source>
</evidence>
<organism evidence="7 8">
    <name type="scientific">Bdellovibrio svalbardensis</name>
    <dbReference type="NCBI Taxonomy" id="2972972"/>
    <lineage>
        <taxon>Bacteria</taxon>
        <taxon>Pseudomonadati</taxon>
        <taxon>Bdellovibrionota</taxon>
        <taxon>Bdellovibrionia</taxon>
        <taxon>Bdellovibrionales</taxon>
        <taxon>Pseudobdellovibrionaceae</taxon>
        <taxon>Bdellovibrio</taxon>
    </lineage>
</organism>
<comment type="caution">
    <text evidence="7">The sequence shown here is derived from an EMBL/GenBank/DDBJ whole genome shotgun (WGS) entry which is preliminary data.</text>
</comment>
<evidence type="ECO:0000256" key="1">
    <source>
        <dbReference type="ARBA" id="ARBA00004127"/>
    </source>
</evidence>
<evidence type="ECO:0000256" key="2">
    <source>
        <dbReference type="ARBA" id="ARBA00022692"/>
    </source>
</evidence>
<evidence type="ECO:0000259" key="6">
    <source>
        <dbReference type="Pfam" id="PF06803"/>
    </source>
</evidence>
<keyword evidence="8" id="KW-1185">Reference proteome</keyword>
<name>A0ABT6DQS9_9BACT</name>
<protein>
    <submittedName>
        <fullName evidence="7">YkvA family protein</fullName>
    </submittedName>
</protein>
<dbReference type="EMBL" id="JANRMI010000004">
    <property type="protein sequence ID" value="MDG0817518.1"/>
    <property type="molecule type" value="Genomic_DNA"/>
</dbReference>
<dbReference type="RefSeq" id="WP_277578990.1">
    <property type="nucleotide sequence ID" value="NZ_JANRMI010000004.1"/>
</dbReference>
<accession>A0ABT6DQS9</accession>
<feature type="transmembrane region" description="Helical" evidence="5">
    <location>
        <begin position="163"/>
        <end position="179"/>
    </location>
</feature>
<evidence type="ECO:0000313" key="8">
    <source>
        <dbReference type="Proteomes" id="UP001152321"/>
    </source>
</evidence>
<evidence type="ECO:0000256" key="5">
    <source>
        <dbReference type="SAM" id="Phobius"/>
    </source>
</evidence>
<comment type="subcellular location">
    <subcellularLocation>
        <location evidence="1">Endomembrane system</location>
        <topology evidence="1">Multi-pass membrane protein</topology>
    </subcellularLocation>
</comment>
<evidence type="ECO:0000313" key="7">
    <source>
        <dbReference type="EMBL" id="MDG0817518.1"/>
    </source>
</evidence>
<evidence type="ECO:0000256" key="3">
    <source>
        <dbReference type="ARBA" id="ARBA00022989"/>
    </source>
</evidence>